<dbReference type="GO" id="GO:0046872">
    <property type="term" value="F:metal ion binding"/>
    <property type="evidence" value="ECO:0007669"/>
    <property type="project" value="UniProtKB-KW"/>
</dbReference>
<accession>A0A1F4W3B6</accession>
<evidence type="ECO:0000256" key="10">
    <source>
        <dbReference type="ARBA" id="ARBA00022989"/>
    </source>
</evidence>
<dbReference type="GO" id="GO:0008237">
    <property type="term" value="F:metallopeptidase activity"/>
    <property type="evidence" value="ECO:0007669"/>
    <property type="project" value="UniProtKB-KW"/>
</dbReference>
<evidence type="ECO:0000256" key="13">
    <source>
        <dbReference type="SAM" id="Phobius"/>
    </source>
</evidence>
<dbReference type="CDD" id="cd06158">
    <property type="entry name" value="S2P-M50_like_1"/>
    <property type="match status" value="1"/>
</dbReference>
<keyword evidence="8" id="KW-0378">Hydrolase</keyword>
<evidence type="ECO:0008006" key="16">
    <source>
        <dbReference type="Google" id="ProtNLM"/>
    </source>
</evidence>
<dbReference type="GO" id="GO:0006508">
    <property type="term" value="P:proteolysis"/>
    <property type="evidence" value="ECO:0007669"/>
    <property type="project" value="UniProtKB-KW"/>
</dbReference>
<sequence length="200" mass="21618">MLINLLFQSPLLFILLAGILVLSLSIHEFSHAYVASLLGDDTAKFQGRVSLDPRKHLDPIGTLALLFLGFGWGKPVPFDPSRLSNPKRDSALISVAGPLSNLLLAIAMSMAAKFSGGIVLSILATAVYVNLALAFFNLLPIHPLDGFKAVLGLLPNSLAIQWLELQDYGVYILMLLIITGYVEKIINPLVHYSSLLLGIA</sequence>
<comment type="caution">
    <text evidence="14">The sequence shown here is derived from an EMBL/GenBank/DDBJ whole genome shotgun (WGS) entry which is preliminary data.</text>
</comment>
<keyword evidence="10 13" id="KW-1133">Transmembrane helix</keyword>
<dbReference type="InterPro" id="IPR044537">
    <property type="entry name" value="Rip2-like"/>
</dbReference>
<comment type="subcellular location">
    <subcellularLocation>
        <location evidence="2">Cell membrane</location>
        <topology evidence="2">Multi-pass membrane protein</topology>
    </subcellularLocation>
</comment>
<feature type="transmembrane region" description="Helical" evidence="13">
    <location>
        <begin position="92"/>
        <end position="112"/>
    </location>
</feature>
<dbReference type="Proteomes" id="UP000176614">
    <property type="component" value="Unassembled WGS sequence"/>
</dbReference>
<comment type="similarity">
    <text evidence="3">Belongs to the peptidase M50B family.</text>
</comment>
<organism evidence="14 15">
    <name type="scientific">candidate division WWE3 bacterium RIFOXYA2_FULL_46_9</name>
    <dbReference type="NCBI Taxonomy" id="1802636"/>
    <lineage>
        <taxon>Bacteria</taxon>
        <taxon>Katanobacteria</taxon>
    </lineage>
</organism>
<dbReference type="GO" id="GO:0005886">
    <property type="term" value="C:plasma membrane"/>
    <property type="evidence" value="ECO:0007669"/>
    <property type="project" value="UniProtKB-SubCell"/>
</dbReference>
<keyword evidence="9" id="KW-0862">Zinc</keyword>
<evidence type="ECO:0000313" key="14">
    <source>
        <dbReference type="EMBL" id="OGC63907.1"/>
    </source>
</evidence>
<reference evidence="14 15" key="1">
    <citation type="journal article" date="2016" name="Nat. Commun.">
        <title>Thousands of microbial genomes shed light on interconnected biogeochemical processes in an aquifer system.</title>
        <authorList>
            <person name="Anantharaman K."/>
            <person name="Brown C.T."/>
            <person name="Hug L.A."/>
            <person name="Sharon I."/>
            <person name="Castelle C.J."/>
            <person name="Probst A.J."/>
            <person name="Thomas B.C."/>
            <person name="Singh A."/>
            <person name="Wilkins M.J."/>
            <person name="Karaoz U."/>
            <person name="Brodie E.L."/>
            <person name="Williams K.H."/>
            <person name="Hubbard S.S."/>
            <person name="Banfield J.F."/>
        </authorList>
    </citation>
    <scope>NUCLEOTIDE SEQUENCE [LARGE SCALE GENOMIC DNA]</scope>
</reference>
<evidence type="ECO:0000256" key="12">
    <source>
        <dbReference type="ARBA" id="ARBA00023136"/>
    </source>
</evidence>
<evidence type="ECO:0000256" key="4">
    <source>
        <dbReference type="ARBA" id="ARBA00022475"/>
    </source>
</evidence>
<name>A0A1F4W3B6_UNCKA</name>
<evidence type="ECO:0000256" key="9">
    <source>
        <dbReference type="ARBA" id="ARBA00022833"/>
    </source>
</evidence>
<gene>
    <name evidence="14" type="ORF">A2264_02350</name>
</gene>
<dbReference type="PANTHER" id="PTHR35864:SF1">
    <property type="entry name" value="ZINC METALLOPROTEASE YWHC-RELATED"/>
    <property type="match status" value="1"/>
</dbReference>
<evidence type="ECO:0000256" key="7">
    <source>
        <dbReference type="ARBA" id="ARBA00022723"/>
    </source>
</evidence>
<dbReference type="AlphaFoldDB" id="A0A1F4W3B6"/>
<proteinExistence type="inferred from homology"/>
<feature type="transmembrane region" description="Helical" evidence="13">
    <location>
        <begin position="118"/>
        <end position="139"/>
    </location>
</feature>
<keyword evidence="7" id="KW-0479">Metal-binding</keyword>
<keyword evidence="12 13" id="KW-0472">Membrane</keyword>
<evidence type="ECO:0000313" key="15">
    <source>
        <dbReference type="Proteomes" id="UP000176614"/>
    </source>
</evidence>
<protein>
    <recommendedName>
        <fullName evidence="16">Peptidase M50 domain-containing protein</fullName>
    </recommendedName>
</protein>
<keyword evidence="6 13" id="KW-0812">Transmembrane</keyword>
<feature type="transmembrane region" description="Helical" evidence="13">
    <location>
        <begin position="169"/>
        <end position="186"/>
    </location>
</feature>
<evidence type="ECO:0000256" key="11">
    <source>
        <dbReference type="ARBA" id="ARBA00023049"/>
    </source>
</evidence>
<dbReference type="PANTHER" id="PTHR35864">
    <property type="entry name" value="ZINC METALLOPROTEASE MJ0611-RELATED"/>
    <property type="match status" value="1"/>
</dbReference>
<keyword evidence="5" id="KW-0645">Protease</keyword>
<evidence type="ECO:0000256" key="2">
    <source>
        <dbReference type="ARBA" id="ARBA00004651"/>
    </source>
</evidence>
<evidence type="ECO:0000256" key="1">
    <source>
        <dbReference type="ARBA" id="ARBA00001947"/>
    </source>
</evidence>
<evidence type="ECO:0000256" key="6">
    <source>
        <dbReference type="ARBA" id="ARBA00022692"/>
    </source>
</evidence>
<dbReference type="EMBL" id="MEVT01000001">
    <property type="protein sequence ID" value="OGC63907.1"/>
    <property type="molecule type" value="Genomic_DNA"/>
</dbReference>
<evidence type="ECO:0000256" key="5">
    <source>
        <dbReference type="ARBA" id="ARBA00022670"/>
    </source>
</evidence>
<evidence type="ECO:0000256" key="8">
    <source>
        <dbReference type="ARBA" id="ARBA00022801"/>
    </source>
</evidence>
<keyword evidence="11" id="KW-0482">Metalloprotease</keyword>
<dbReference type="InterPro" id="IPR052348">
    <property type="entry name" value="Metallopeptidase_M50B"/>
</dbReference>
<keyword evidence="4" id="KW-1003">Cell membrane</keyword>
<comment type="cofactor">
    <cofactor evidence="1">
        <name>Zn(2+)</name>
        <dbReference type="ChEBI" id="CHEBI:29105"/>
    </cofactor>
</comment>
<evidence type="ECO:0000256" key="3">
    <source>
        <dbReference type="ARBA" id="ARBA00007931"/>
    </source>
</evidence>
<feature type="transmembrane region" description="Helical" evidence="13">
    <location>
        <begin position="56"/>
        <end position="72"/>
    </location>
</feature>